<keyword evidence="2" id="KW-1185">Reference proteome</keyword>
<dbReference type="InterPro" id="IPR036691">
    <property type="entry name" value="Endo/exonu/phosph_ase_sf"/>
</dbReference>
<proteinExistence type="predicted"/>
<evidence type="ECO:0000313" key="1">
    <source>
        <dbReference type="EMBL" id="KAI5383921.1"/>
    </source>
</evidence>
<comment type="caution">
    <text evidence="1">The sequence shown here is derived from an EMBL/GenBank/DDBJ whole genome shotgun (WGS) entry which is preliminary data.</text>
</comment>
<dbReference type="SUPFAM" id="SSF56219">
    <property type="entry name" value="DNase I-like"/>
    <property type="match status" value="1"/>
</dbReference>
<sequence>MWRASVTLEGNVNFFNTSYPSNHISGSVAEDFDDQLWFFNGIYGFPEEQNKRKTWFLIKELIEKGGDKSHQAIKLCSLADLGFEGYPFTWTNGRREEADIQCHLDMGLASSSFINMFSLMKVFHLARFGSDHTVIRIDLEAPEVEKRNNKIHVFRFEEAWTKNSR</sequence>
<name>A0A9D4VI20_PEA</name>
<dbReference type="AlphaFoldDB" id="A0A9D4VI20"/>
<dbReference type="PANTHER" id="PTHR33710:SF77">
    <property type="entry name" value="DNASE I-LIKE SUPERFAMILY PROTEIN"/>
    <property type="match status" value="1"/>
</dbReference>
<gene>
    <name evidence="1" type="ORF">KIW84_071053</name>
</gene>
<organism evidence="1 2">
    <name type="scientific">Pisum sativum</name>
    <name type="common">Garden pea</name>
    <name type="synonym">Lathyrus oleraceus</name>
    <dbReference type="NCBI Taxonomy" id="3888"/>
    <lineage>
        <taxon>Eukaryota</taxon>
        <taxon>Viridiplantae</taxon>
        <taxon>Streptophyta</taxon>
        <taxon>Embryophyta</taxon>
        <taxon>Tracheophyta</taxon>
        <taxon>Spermatophyta</taxon>
        <taxon>Magnoliopsida</taxon>
        <taxon>eudicotyledons</taxon>
        <taxon>Gunneridae</taxon>
        <taxon>Pentapetalae</taxon>
        <taxon>rosids</taxon>
        <taxon>fabids</taxon>
        <taxon>Fabales</taxon>
        <taxon>Fabaceae</taxon>
        <taxon>Papilionoideae</taxon>
        <taxon>50 kb inversion clade</taxon>
        <taxon>NPAAA clade</taxon>
        <taxon>Hologalegina</taxon>
        <taxon>IRL clade</taxon>
        <taxon>Fabeae</taxon>
        <taxon>Lathyrus</taxon>
    </lineage>
</organism>
<accession>A0A9D4VI20</accession>
<dbReference type="Proteomes" id="UP001058974">
    <property type="component" value="Chromosome 7"/>
</dbReference>
<dbReference type="Gramene" id="Psat07G0105300-T1">
    <property type="protein sequence ID" value="KAI5383921.1"/>
    <property type="gene ID" value="KIW84_071053"/>
</dbReference>
<reference evidence="1 2" key="1">
    <citation type="journal article" date="2022" name="Nat. Genet.">
        <title>Improved pea reference genome and pan-genome highlight genomic features and evolutionary characteristics.</title>
        <authorList>
            <person name="Yang T."/>
            <person name="Liu R."/>
            <person name="Luo Y."/>
            <person name="Hu S."/>
            <person name="Wang D."/>
            <person name="Wang C."/>
            <person name="Pandey M.K."/>
            <person name="Ge S."/>
            <person name="Xu Q."/>
            <person name="Li N."/>
            <person name="Li G."/>
            <person name="Huang Y."/>
            <person name="Saxena R.K."/>
            <person name="Ji Y."/>
            <person name="Li M."/>
            <person name="Yan X."/>
            <person name="He Y."/>
            <person name="Liu Y."/>
            <person name="Wang X."/>
            <person name="Xiang C."/>
            <person name="Varshney R.K."/>
            <person name="Ding H."/>
            <person name="Gao S."/>
            <person name="Zong X."/>
        </authorList>
    </citation>
    <scope>NUCLEOTIDE SEQUENCE [LARGE SCALE GENOMIC DNA]</scope>
    <source>
        <strain evidence="1 2">cv. Zhongwan 6</strain>
    </source>
</reference>
<evidence type="ECO:0000313" key="2">
    <source>
        <dbReference type="Proteomes" id="UP001058974"/>
    </source>
</evidence>
<protein>
    <submittedName>
        <fullName evidence="1">Uncharacterized protein</fullName>
    </submittedName>
</protein>
<dbReference type="EMBL" id="JAMSHJ010000007">
    <property type="protein sequence ID" value="KAI5383921.1"/>
    <property type="molecule type" value="Genomic_DNA"/>
</dbReference>
<dbReference type="PANTHER" id="PTHR33710">
    <property type="entry name" value="BNAC02G09200D PROTEIN"/>
    <property type="match status" value="1"/>
</dbReference>